<dbReference type="SUPFAM" id="SSF49401">
    <property type="entry name" value="Bacterial adhesins"/>
    <property type="match status" value="1"/>
</dbReference>
<dbReference type="AlphaFoldDB" id="A0A2C9EUJ4"/>
<keyword evidence="1" id="KW-1133">Transmembrane helix</keyword>
<dbReference type="Proteomes" id="UP000013940">
    <property type="component" value="Chromosome"/>
</dbReference>
<keyword evidence="1" id="KW-0812">Transmembrane</keyword>
<evidence type="ECO:0008006" key="4">
    <source>
        <dbReference type="Google" id="ProtNLM"/>
    </source>
</evidence>
<evidence type="ECO:0000256" key="1">
    <source>
        <dbReference type="SAM" id="Phobius"/>
    </source>
</evidence>
<dbReference type="GO" id="GO:0007155">
    <property type="term" value="P:cell adhesion"/>
    <property type="evidence" value="ECO:0007669"/>
    <property type="project" value="InterPro"/>
</dbReference>
<dbReference type="GeneID" id="57478616"/>
<sequence>MISYLGGYSFFRSYLVIFFVCVIYSGFVSADYRNNYCNSGAELGSNSISFKLGYLRPFSEVEVGGVLGTAALVGAVTCNAVEEPYGKLGFSLQVVPGTGEPGDICSTPIDGVGVRYRSAYGRAIPCDHWDEVFLVQPKKGGYYAVSLDQAVEFIKTKPRTSLGPGLHELRLPPSSYIYSYWKGITTSNTWGHYAFYSAAKLLVADCRMVDANKTVDFEGVNPYHLADGGMVEKKFDLTLGSCGSQSAAEEFNSVASFHFQSKNIRTDGRLENDRCEGCAKGILITVANAKGKMIDLNKSYLMRGGDYSLSGERITHHFLARLERDFKNIEAGRIQVVLTLIISSL</sequence>
<accession>A0A2C9EUJ4</accession>
<dbReference type="InterPro" id="IPR036937">
    <property type="entry name" value="Adhesion_dom_fimbrial_sf"/>
</dbReference>
<protein>
    <recommendedName>
        <fullName evidence="4">Fimbrial protein</fullName>
    </recommendedName>
</protein>
<evidence type="ECO:0000313" key="2">
    <source>
        <dbReference type="EMBL" id="AGL87347.1"/>
    </source>
</evidence>
<dbReference type="KEGG" id="pprc:PFLCHA0_c56190"/>
<gene>
    <name evidence="2" type="ORF">PFLCHA0_c56190</name>
</gene>
<dbReference type="InterPro" id="IPR008966">
    <property type="entry name" value="Adhesion_dom_sf"/>
</dbReference>
<feature type="transmembrane region" description="Helical" evidence="1">
    <location>
        <begin position="12"/>
        <end position="30"/>
    </location>
</feature>
<dbReference type="GO" id="GO:0009289">
    <property type="term" value="C:pilus"/>
    <property type="evidence" value="ECO:0007669"/>
    <property type="project" value="InterPro"/>
</dbReference>
<proteinExistence type="predicted"/>
<dbReference type="Gene3D" id="2.60.40.1090">
    <property type="entry name" value="Fimbrial-type adhesion domain"/>
    <property type="match status" value="1"/>
</dbReference>
<reference evidence="3" key="1">
    <citation type="journal article" date="2014" name="Genome Announc.">
        <title>Full-genome sequence of the plant growth-promoting bacterium Pseudomonas protegens CHA0.</title>
        <authorList>
            <person name="Jousset A."/>
            <person name="Schuldes J."/>
            <person name="Keel C."/>
            <person name="Maurhofer M."/>
            <person name="Daniel R."/>
            <person name="Scheu S."/>
            <person name="Thuermer A."/>
        </authorList>
    </citation>
    <scope>NUCLEOTIDE SEQUENCE [LARGE SCALE GENOMIC DNA]</scope>
    <source>
        <strain evidence="3">DSM 19095 / LMG 27888 / CFBP 6595 / CHA0</strain>
    </source>
</reference>
<dbReference type="RefSeq" id="WP_015637257.1">
    <property type="nucleotide sequence ID" value="NC_021237.1"/>
</dbReference>
<dbReference type="Gene3D" id="2.60.40.3310">
    <property type="match status" value="1"/>
</dbReference>
<organism evidence="2 3">
    <name type="scientific">Pseudomonas protegens (strain DSM 19095 / LMG 27888 / CFBP 6595 / CHA0)</name>
    <dbReference type="NCBI Taxonomy" id="1124983"/>
    <lineage>
        <taxon>Bacteria</taxon>
        <taxon>Pseudomonadati</taxon>
        <taxon>Pseudomonadota</taxon>
        <taxon>Gammaproteobacteria</taxon>
        <taxon>Pseudomonadales</taxon>
        <taxon>Pseudomonadaceae</taxon>
        <taxon>Pseudomonas</taxon>
    </lineage>
</organism>
<dbReference type="HOGENOM" id="CLU_803785_0_0_6"/>
<evidence type="ECO:0000313" key="3">
    <source>
        <dbReference type="Proteomes" id="UP000013940"/>
    </source>
</evidence>
<name>A0A2C9EUJ4_PSEPH</name>
<keyword evidence="1" id="KW-0472">Membrane</keyword>
<dbReference type="EMBL" id="CP003190">
    <property type="protein sequence ID" value="AGL87347.1"/>
    <property type="molecule type" value="Genomic_DNA"/>
</dbReference>